<proteinExistence type="inferred from homology"/>
<accession>A0A318RLL1</accession>
<reference evidence="2 3" key="1">
    <citation type="submission" date="2018-06" db="EMBL/GenBank/DDBJ databases">
        <title>Genomic Encyclopedia of Type Strains, Phase IV (KMG-IV): sequencing the most valuable type-strain genomes for metagenomic binning, comparative biology and taxonomic classification.</title>
        <authorList>
            <person name="Goeker M."/>
        </authorList>
    </citation>
    <scope>NUCLEOTIDE SEQUENCE [LARGE SCALE GENOMIC DNA]</scope>
    <source>
        <strain evidence="2 3">DSM 45521</strain>
    </source>
</reference>
<dbReference type="Pfam" id="PF01161">
    <property type="entry name" value="PBP"/>
    <property type="match status" value="1"/>
</dbReference>
<dbReference type="Gene3D" id="3.90.280.10">
    <property type="entry name" value="PEBP-like"/>
    <property type="match status" value="1"/>
</dbReference>
<keyword evidence="3" id="KW-1185">Reference proteome</keyword>
<gene>
    <name evidence="2" type="ORF">DFR67_111240</name>
</gene>
<comment type="caution">
    <text evidence="2">The sequence shown here is derived from an EMBL/GenBank/DDBJ whole genome shotgun (WGS) entry which is preliminary data.</text>
</comment>
<evidence type="ECO:0000313" key="3">
    <source>
        <dbReference type="Proteomes" id="UP000247591"/>
    </source>
</evidence>
<comment type="similarity">
    <text evidence="1">Belongs to the UPF0098 family.</text>
</comment>
<sequence length="177" mass="18358">MTTDFLAPATSVRAQPRLRLRSNEVADGARLRTAQRSAILGGGGLDVSPSLEWSGAPLGTLSYAVTAHDLNGRCYWAVADISGGVTSLVVDAGNGSGERLPSVARQLRNDLGYARYVGPAPAALGLPGRFIFAVHAVDVGRLPLRTHAGPCELTAALDGHEVGRATLTAAYGWSPPS</sequence>
<dbReference type="RefSeq" id="WP_110471150.1">
    <property type="nucleotide sequence ID" value="NZ_QJSP01000011.1"/>
</dbReference>
<dbReference type="InterPro" id="IPR005247">
    <property type="entry name" value="YbhB_YbcL/LppC-like"/>
</dbReference>
<dbReference type="CDD" id="cd00865">
    <property type="entry name" value="PEBP_bact_arch"/>
    <property type="match status" value="1"/>
</dbReference>
<dbReference type="Proteomes" id="UP000247591">
    <property type="component" value="Unassembled WGS sequence"/>
</dbReference>
<dbReference type="OrthoDB" id="9797506at2"/>
<dbReference type="AlphaFoldDB" id="A0A318RLL1"/>
<name>A0A318RLL1_WILLI</name>
<evidence type="ECO:0000256" key="1">
    <source>
        <dbReference type="ARBA" id="ARBA00007120"/>
    </source>
</evidence>
<evidence type="ECO:0000313" key="2">
    <source>
        <dbReference type="EMBL" id="PYE15163.1"/>
    </source>
</evidence>
<protein>
    <submittedName>
        <fullName evidence="2">PBP family phospholipid-binding protein</fullName>
    </submittedName>
</protein>
<dbReference type="EMBL" id="QJSP01000011">
    <property type="protein sequence ID" value="PYE15163.1"/>
    <property type="molecule type" value="Genomic_DNA"/>
</dbReference>
<organism evidence="2 3">
    <name type="scientific">Williamsia limnetica</name>
    <dbReference type="NCBI Taxonomy" id="882452"/>
    <lineage>
        <taxon>Bacteria</taxon>
        <taxon>Bacillati</taxon>
        <taxon>Actinomycetota</taxon>
        <taxon>Actinomycetes</taxon>
        <taxon>Mycobacteriales</taxon>
        <taxon>Nocardiaceae</taxon>
        <taxon>Williamsia</taxon>
    </lineage>
</organism>
<dbReference type="InterPro" id="IPR036610">
    <property type="entry name" value="PEBP-like_sf"/>
</dbReference>
<dbReference type="SUPFAM" id="SSF49777">
    <property type="entry name" value="PEBP-like"/>
    <property type="match status" value="1"/>
</dbReference>
<dbReference type="InterPro" id="IPR008914">
    <property type="entry name" value="PEBP"/>
</dbReference>